<dbReference type="Proteomes" id="UP000284706">
    <property type="component" value="Unassembled WGS sequence"/>
</dbReference>
<keyword evidence="3" id="KW-1185">Reference proteome</keyword>
<dbReference type="EMBL" id="NHYE01000715">
    <property type="protein sequence ID" value="PPR03607.1"/>
    <property type="molecule type" value="Genomic_DNA"/>
</dbReference>
<dbReference type="AlphaFoldDB" id="A0A409YKM5"/>
<organism evidence="2 3">
    <name type="scientific">Gymnopilus dilepis</name>
    <dbReference type="NCBI Taxonomy" id="231916"/>
    <lineage>
        <taxon>Eukaryota</taxon>
        <taxon>Fungi</taxon>
        <taxon>Dikarya</taxon>
        <taxon>Basidiomycota</taxon>
        <taxon>Agaricomycotina</taxon>
        <taxon>Agaricomycetes</taxon>
        <taxon>Agaricomycetidae</taxon>
        <taxon>Agaricales</taxon>
        <taxon>Agaricineae</taxon>
        <taxon>Hymenogastraceae</taxon>
        <taxon>Gymnopilus</taxon>
    </lineage>
</organism>
<dbReference type="InParanoid" id="A0A409YKM5"/>
<feature type="compositionally biased region" description="Polar residues" evidence="1">
    <location>
        <begin position="412"/>
        <end position="423"/>
    </location>
</feature>
<evidence type="ECO:0000256" key="1">
    <source>
        <dbReference type="SAM" id="MobiDB-lite"/>
    </source>
</evidence>
<feature type="compositionally biased region" description="Basic and acidic residues" evidence="1">
    <location>
        <begin position="424"/>
        <end position="439"/>
    </location>
</feature>
<feature type="compositionally biased region" description="Basic and acidic residues" evidence="1">
    <location>
        <begin position="219"/>
        <end position="233"/>
    </location>
</feature>
<comment type="caution">
    <text evidence="2">The sequence shown here is derived from an EMBL/GenBank/DDBJ whole genome shotgun (WGS) entry which is preliminary data.</text>
</comment>
<feature type="region of interest" description="Disordered" evidence="1">
    <location>
        <begin position="219"/>
        <end position="270"/>
    </location>
</feature>
<proteinExistence type="predicted"/>
<accession>A0A409YKM5</accession>
<evidence type="ECO:0000313" key="2">
    <source>
        <dbReference type="EMBL" id="PPR03607.1"/>
    </source>
</evidence>
<evidence type="ECO:0000313" key="3">
    <source>
        <dbReference type="Proteomes" id="UP000284706"/>
    </source>
</evidence>
<gene>
    <name evidence="2" type="ORF">CVT26_006120</name>
</gene>
<name>A0A409YKM5_9AGAR</name>
<feature type="region of interest" description="Disordered" evidence="1">
    <location>
        <begin position="407"/>
        <end position="445"/>
    </location>
</feature>
<sequence>MDLSLALVYARQVRSYMRVKLLIQGRERPCLTVYHPTSASEDEPTSAYRGRSWIAWLRNAEVRSLDVLDSGRFTRSYRESNGRRICENEWTDLQGHKRPSSSSLSRPSPFFVPEHTNISLVPSFSVPELANIRSGEVFGVRSVREDERAARGLPRRLWRVPALFRLTRPLIHPLPSIGVLGSAYRKTSTRQCDLSTFSTPLVDAGSFWRSCEESGGRSVCENERTDLQDRERPSSSSLSRPGPFPSQKTPNIPLSPSFSSPRTPPTHPLLSLRVHSSASFASQDQQAAARSLDALDFARGCQEVWEVVRGVWRAEALRKREDVYKTTRGYPRRPRRAPASTFRLRGPPHRPASLGVLGEAGFVLHDQLAEARSLSVVGGCWEVLEIARGHHPPPQEASLVVYRPPQHRLPASNGSQHASVNSRGSKDRLKASKHQHEIEPVSTPLAGPEGCWSSLRESGRRRACGSRGGGSVKVRLTLFLSFLRASAEKLWAVSDRPRPSPPRSRRLGRRQRALASLEGGGPAPFVLRESEAAAGVVGCGGAVGGLCEAGEVVGMRMGRPHRAKGVSEDLRLDTRAFLYTLCVELGGLWSSEALHGAFSSSGKKTASSRYLSKVQERPFALCQQGSTWDAVSCVGVLGRGCEATGVAGIQSRLNSWLEDTPGARIAGVGLWDRLALAWTISVRPITSLPPLQRPRTRHPFSTSQNVQQGEGSRLRALWALVVPQCLRGGKVDWDVKLLSEAAC</sequence>
<feature type="region of interest" description="Disordered" evidence="1">
    <location>
        <begin position="328"/>
        <end position="347"/>
    </location>
</feature>
<protein>
    <submittedName>
        <fullName evidence="2">Uncharacterized protein</fullName>
    </submittedName>
</protein>
<reference evidence="2 3" key="1">
    <citation type="journal article" date="2018" name="Evol. Lett.">
        <title>Horizontal gene cluster transfer increased hallucinogenic mushroom diversity.</title>
        <authorList>
            <person name="Reynolds H.T."/>
            <person name="Vijayakumar V."/>
            <person name="Gluck-Thaler E."/>
            <person name="Korotkin H.B."/>
            <person name="Matheny P.B."/>
            <person name="Slot J.C."/>
        </authorList>
    </citation>
    <scope>NUCLEOTIDE SEQUENCE [LARGE SCALE GENOMIC DNA]</scope>
    <source>
        <strain evidence="2 3">SRW20</strain>
    </source>
</reference>